<keyword evidence="1" id="KW-0175">Coiled coil</keyword>
<dbReference type="RefSeq" id="WP_004323640.1">
    <property type="nucleotide sequence ID" value="NZ_AMXD01000156.1"/>
</dbReference>
<evidence type="ECO:0000256" key="1">
    <source>
        <dbReference type="SAM" id="Coils"/>
    </source>
</evidence>
<protein>
    <submittedName>
        <fullName evidence="3">Uncharacterized protein</fullName>
    </submittedName>
</protein>
<evidence type="ECO:0000256" key="2">
    <source>
        <dbReference type="SAM" id="Phobius"/>
    </source>
</evidence>
<feature type="non-terminal residue" evidence="3">
    <location>
        <position position="1"/>
    </location>
</feature>
<gene>
    <name evidence="3" type="ORF">C665_17149</name>
</gene>
<feature type="coiled-coil region" evidence="1">
    <location>
        <begin position="82"/>
        <end position="156"/>
    </location>
</feature>
<organism evidence="3 4">
    <name type="scientific">Thauera aminoaromatica S2</name>
    <dbReference type="NCBI Taxonomy" id="1234381"/>
    <lineage>
        <taxon>Bacteria</taxon>
        <taxon>Pseudomonadati</taxon>
        <taxon>Pseudomonadota</taxon>
        <taxon>Betaproteobacteria</taxon>
        <taxon>Rhodocyclales</taxon>
        <taxon>Zoogloeaceae</taxon>
        <taxon>Thauera</taxon>
    </lineage>
</organism>
<sequence length="286" mass="30394">ALRAAEREVAEKQRQEARRLRRRSRALAVGLSVLAFTSALGGLAWQQSRIAEAARRFAEGERELALTARDEVVRQLEALVEAREAEAAARAAAEAVAQEARQSATALASVVDELERATTAANAPASGDGQAVQRSLTEAKSELRAQVSNLSNLSAQQAAPPVSAAPAPASGGVAPRLWIYIAEEGQRPTAEALEARLRSVRIGDAALELPGIVLVKAAPARSMLRCFRTEECRQDGEALARALAALLQSPTPSLEDFSALYGSSGSIRARHYELWFAPGAIVLSAR</sequence>
<name>N6YK34_THASP</name>
<evidence type="ECO:0000313" key="3">
    <source>
        <dbReference type="EMBL" id="ENO82707.1"/>
    </source>
</evidence>
<reference evidence="3 4" key="1">
    <citation type="submission" date="2012-09" db="EMBL/GenBank/DDBJ databases">
        <title>Draft Genome Sequences of 6 Strains from Genus Thauera.</title>
        <authorList>
            <person name="Liu B."/>
            <person name="Shapleigh J.P."/>
            <person name="Frostegard A.H."/>
        </authorList>
    </citation>
    <scope>NUCLEOTIDE SEQUENCE [LARGE SCALE GENOMIC DNA]</scope>
    <source>
        <strain evidence="3 4">S2</strain>
    </source>
</reference>
<keyword evidence="2" id="KW-0812">Transmembrane</keyword>
<proteinExistence type="predicted"/>
<dbReference type="EMBL" id="AMXD01000156">
    <property type="protein sequence ID" value="ENO82707.1"/>
    <property type="molecule type" value="Genomic_DNA"/>
</dbReference>
<comment type="caution">
    <text evidence="3">The sequence shown here is derived from an EMBL/GenBank/DDBJ whole genome shotgun (WGS) entry which is preliminary data.</text>
</comment>
<keyword evidence="2" id="KW-1133">Transmembrane helix</keyword>
<keyword evidence="2" id="KW-0472">Membrane</keyword>
<feature type="transmembrane region" description="Helical" evidence="2">
    <location>
        <begin position="26"/>
        <end position="45"/>
    </location>
</feature>
<evidence type="ECO:0000313" key="4">
    <source>
        <dbReference type="Proteomes" id="UP000013042"/>
    </source>
</evidence>
<accession>N6YK34</accession>
<dbReference type="AlphaFoldDB" id="N6YK34"/>
<dbReference type="Proteomes" id="UP000013042">
    <property type="component" value="Unassembled WGS sequence"/>
</dbReference>